<evidence type="ECO:0000259" key="7">
    <source>
        <dbReference type="Pfam" id="PF07715"/>
    </source>
</evidence>
<evidence type="ECO:0000313" key="8">
    <source>
        <dbReference type="EMBL" id="MBU3076764.1"/>
    </source>
</evidence>
<evidence type="ECO:0000256" key="2">
    <source>
        <dbReference type="ARBA" id="ARBA00023077"/>
    </source>
</evidence>
<evidence type="ECO:0000313" key="9">
    <source>
        <dbReference type="Proteomes" id="UP000776276"/>
    </source>
</evidence>
<feature type="domain" description="TonB-dependent receptor plug" evidence="7">
    <location>
        <begin position="49"/>
        <end position="157"/>
    </location>
</feature>
<keyword evidence="9" id="KW-1185">Reference proteome</keyword>
<keyword evidence="8" id="KW-0675">Receptor</keyword>
<feature type="signal peptide" evidence="5">
    <location>
        <begin position="1"/>
        <end position="24"/>
    </location>
</feature>
<feature type="chain" id="PRO_5045246331" evidence="5">
    <location>
        <begin position="25"/>
        <end position="680"/>
    </location>
</feature>
<sequence length="680" mass="73174">MEAHIARRLFVAAGLFAAAGTAWAADEAETADILVYGRALAQIGSAVSGSQGTVGYRDFEDKPLGRVGELVENVPGMIATQHSGTGKANQYFLRGFNLDHGTDFAGFVDGVPINMRTHGHGQGYLDLNFLIPELVERIDYRKGPYFADTGDFSAAGTVGFRTADRLVRPIVQATAGSFGYYRALAAGSGRVGSGDLLLALDGTLSNGPWVLDEDLRKVNGLVKLSQGTADHGWSLGLTGYHASWNATDQVPERAIDSGLISRFGNIDPDLGGRTTRLGLVGNATLGATTLHLYATYYRFLLTSDFTYFLDDPVNGDEFQQRDRRGVFGGSARHDVAMTLAGLPVTITLGSDARWDHIGKIGLYRSIAGRMSDTVREDKVDEYSGALYAEATASITDTLRLTLGLRGDVYGYDVDARTLPANSGKGTDAMLSPKAAIAWRAGRHFELYANYGESFHSNDVRGASIRIDPASGEPAERVDVLVKARGAELGARLEFPRLTASLVGYHLTLGSELVFVGDGGTTEPNDATSRYGAEATLFWRPRDWLTLDASAALTHARFRGVAPGEDRIPNSVSNVVAGGATAELGHGLSASLRLRHFGAAPLIEDDSARSRPTALVNLGAYYRRGRLKIGADLLNLFDARDADISYLYASRLRGEPDEGVADRHIHPVEPRQLRVSLRYAL</sequence>
<protein>
    <submittedName>
        <fullName evidence="8">TonB-dependent receptor</fullName>
    </submittedName>
</protein>
<keyword evidence="2 4" id="KW-0798">TonB box</keyword>
<dbReference type="PANTHER" id="PTHR32552:SF81">
    <property type="entry name" value="TONB-DEPENDENT OUTER MEMBRANE RECEPTOR"/>
    <property type="match status" value="1"/>
</dbReference>
<organism evidence="8 9">
    <name type="scientific">Sphingomonas quercus</name>
    <dbReference type="NCBI Taxonomy" id="2842451"/>
    <lineage>
        <taxon>Bacteria</taxon>
        <taxon>Pseudomonadati</taxon>
        <taxon>Pseudomonadota</taxon>
        <taxon>Alphaproteobacteria</taxon>
        <taxon>Sphingomonadales</taxon>
        <taxon>Sphingomonadaceae</taxon>
        <taxon>Sphingomonas</taxon>
    </lineage>
</organism>
<keyword evidence="3 4" id="KW-0472">Membrane</keyword>
<reference evidence="8 9" key="1">
    <citation type="submission" date="2021-06" db="EMBL/GenBank/DDBJ databases">
        <title>Sphingomonas sp. XMGL2, whole genome shotgun sequencing project.</title>
        <authorList>
            <person name="Zhao G."/>
            <person name="Shen L."/>
        </authorList>
    </citation>
    <scope>NUCLEOTIDE SEQUENCE [LARGE SCALE GENOMIC DNA]</scope>
    <source>
        <strain evidence="8 9">XMGL2</strain>
    </source>
</reference>
<keyword evidence="3" id="KW-0812">Transmembrane</keyword>
<dbReference type="InterPro" id="IPR000531">
    <property type="entry name" value="Beta-barrel_TonB"/>
</dbReference>
<keyword evidence="5" id="KW-0732">Signal</keyword>
<gene>
    <name evidence="8" type="ORF">KOF26_02710</name>
</gene>
<keyword evidence="3" id="KW-0813">Transport</keyword>
<dbReference type="EMBL" id="JAHKRT010000001">
    <property type="protein sequence ID" value="MBU3076764.1"/>
    <property type="molecule type" value="Genomic_DNA"/>
</dbReference>
<dbReference type="InterPro" id="IPR039426">
    <property type="entry name" value="TonB-dep_rcpt-like"/>
</dbReference>
<dbReference type="RefSeq" id="WP_216319524.1">
    <property type="nucleotide sequence ID" value="NZ_JAHKRT010000001.1"/>
</dbReference>
<keyword evidence="3" id="KW-1134">Transmembrane beta strand</keyword>
<evidence type="ECO:0000259" key="6">
    <source>
        <dbReference type="Pfam" id="PF00593"/>
    </source>
</evidence>
<accession>A0ABS6BHN1</accession>
<comment type="similarity">
    <text evidence="3 4">Belongs to the TonB-dependent receptor family.</text>
</comment>
<dbReference type="Pfam" id="PF00593">
    <property type="entry name" value="TonB_dep_Rec_b-barrel"/>
    <property type="match status" value="1"/>
</dbReference>
<proteinExistence type="inferred from homology"/>
<dbReference type="PROSITE" id="PS52016">
    <property type="entry name" value="TONB_DEPENDENT_REC_3"/>
    <property type="match status" value="1"/>
</dbReference>
<dbReference type="Proteomes" id="UP000776276">
    <property type="component" value="Unassembled WGS sequence"/>
</dbReference>
<keyword evidence="1" id="KW-0406">Ion transport</keyword>
<name>A0ABS6BHN1_9SPHN</name>
<evidence type="ECO:0000256" key="4">
    <source>
        <dbReference type="RuleBase" id="RU003357"/>
    </source>
</evidence>
<comment type="subcellular location">
    <subcellularLocation>
        <location evidence="3">Cell outer membrane</location>
        <topology evidence="3">Multi-pass membrane protein</topology>
    </subcellularLocation>
</comment>
<comment type="caution">
    <text evidence="8">The sequence shown here is derived from an EMBL/GenBank/DDBJ whole genome shotgun (WGS) entry which is preliminary data.</text>
</comment>
<evidence type="ECO:0000256" key="1">
    <source>
        <dbReference type="ARBA" id="ARBA00023065"/>
    </source>
</evidence>
<keyword evidence="3" id="KW-0998">Cell outer membrane</keyword>
<feature type="domain" description="TonB-dependent receptor-like beta-barrel" evidence="6">
    <location>
        <begin position="234"/>
        <end position="635"/>
    </location>
</feature>
<dbReference type="InterPro" id="IPR012910">
    <property type="entry name" value="Plug_dom"/>
</dbReference>
<dbReference type="Pfam" id="PF07715">
    <property type="entry name" value="Plug"/>
    <property type="match status" value="1"/>
</dbReference>
<evidence type="ECO:0000256" key="3">
    <source>
        <dbReference type="PROSITE-ProRule" id="PRU01360"/>
    </source>
</evidence>
<evidence type="ECO:0000256" key="5">
    <source>
        <dbReference type="SAM" id="SignalP"/>
    </source>
</evidence>
<dbReference type="PANTHER" id="PTHR32552">
    <property type="entry name" value="FERRICHROME IRON RECEPTOR-RELATED"/>
    <property type="match status" value="1"/>
</dbReference>